<evidence type="ECO:0000256" key="10">
    <source>
        <dbReference type="ARBA" id="ARBA00022833"/>
    </source>
</evidence>
<keyword evidence="14" id="KW-0030">Aminoacyl-tRNA synthetase</keyword>
<evidence type="ECO:0000256" key="7">
    <source>
        <dbReference type="ARBA" id="ARBA00022598"/>
    </source>
</evidence>
<evidence type="ECO:0000256" key="14">
    <source>
        <dbReference type="ARBA" id="ARBA00023146"/>
    </source>
</evidence>
<dbReference type="SUPFAM" id="SSF55186">
    <property type="entry name" value="ThrRS/AlaRS common domain"/>
    <property type="match status" value="1"/>
</dbReference>
<dbReference type="Pfam" id="PF07973">
    <property type="entry name" value="tRNA_SAD"/>
    <property type="match status" value="1"/>
</dbReference>
<evidence type="ECO:0000256" key="9">
    <source>
        <dbReference type="ARBA" id="ARBA00022741"/>
    </source>
</evidence>
<dbReference type="GO" id="GO:0002161">
    <property type="term" value="F:aminoacyl-tRNA deacylase activity"/>
    <property type="evidence" value="ECO:0007669"/>
    <property type="project" value="UniProtKB-ARBA"/>
</dbReference>
<dbReference type="PANTHER" id="PTHR43462:SF1">
    <property type="entry name" value="ALANYL-TRNA EDITING PROTEIN AARSD1"/>
    <property type="match status" value="1"/>
</dbReference>
<evidence type="ECO:0000256" key="3">
    <source>
        <dbReference type="ARBA" id="ARBA00008226"/>
    </source>
</evidence>
<dbReference type="EC" id="6.1.1.7" evidence="4"/>
<evidence type="ECO:0000256" key="6">
    <source>
        <dbReference type="ARBA" id="ARBA00022555"/>
    </source>
</evidence>
<keyword evidence="12" id="KW-0694">RNA-binding</keyword>
<evidence type="ECO:0000256" key="8">
    <source>
        <dbReference type="ARBA" id="ARBA00022723"/>
    </source>
</evidence>
<dbReference type="SMART" id="SM00863">
    <property type="entry name" value="tRNA_SAD"/>
    <property type="match status" value="1"/>
</dbReference>
<keyword evidence="11" id="KW-0067">ATP-binding</keyword>
<evidence type="ECO:0000256" key="1">
    <source>
        <dbReference type="ARBA" id="ARBA00001947"/>
    </source>
</evidence>
<dbReference type="InterPro" id="IPR012947">
    <property type="entry name" value="tRNA_SAD"/>
</dbReference>
<keyword evidence="6" id="KW-0820">tRNA-binding</keyword>
<dbReference type="AlphaFoldDB" id="A0A5J6SS99"/>
<proteinExistence type="inferred from homology"/>
<dbReference type="EMBL" id="CP031223">
    <property type="protein sequence ID" value="QFG00922.1"/>
    <property type="molecule type" value="Genomic_DNA"/>
</dbReference>
<dbReference type="PANTHER" id="PTHR43462">
    <property type="entry name" value="ALANYL-TRNA EDITING PROTEIN"/>
    <property type="match status" value="1"/>
</dbReference>
<dbReference type="InterPro" id="IPR018165">
    <property type="entry name" value="Ala-tRNA-synth_IIc_core"/>
</dbReference>
<dbReference type="GO" id="GO:0046872">
    <property type="term" value="F:metal ion binding"/>
    <property type="evidence" value="ECO:0007669"/>
    <property type="project" value="UniProtKB-KW"/>
</dbReference>
<dbReference type="InterPro" id="IPR003156">
    <property type="entry name" value="DHHA1_dom"/>
</dbReference>
<dbReference type="GO" id="GO:0005524">
    <property type="term" value="F:ATP binding"/>
    <property type="evidence" value="ECO:0007669"/>
    <property type="project" value="UniProtKB-KW"/>
</dbReference>
<keyword evidence="7" id="KW-0436">Ligase</keyword>
<keyword evidence="19" id="KW-1185">Reference proteome</keyword>
<evidence type="ECO:0000313" key="18">
    <source>
        <dbReference type="EMBL" id="QFG00922.1"/>
    </source>
</evidence>
<keyword evidence="16" id="KW-0175">Coiled coil</keyword>
<dbReference type="FunFam" id="3.10.310.40:FF:000001">
    <property type="entry name" value="Alanine--tRNA ligase"/>
    <property type="match status" value="1"/>
</dbReference>
<dbReference type="Gene3D" id="3.30.980.10">
    <property type="entry name" value="Threonyl-trna Synthetase, Chain A, domain 2"/>
    <property type="match status" value="1"/>
</dbReference>
<feature type="domain" description="Alanyl-transfer RNA synthetases family profile" evidence="17">
    <location>
        <begin position="1"/>
        <end position="233"/>
    </location>
</feature>
<dbReference type="SUPFAM" id="SSF50447">
    <property type="entry name" value="Translation proteins"/>
    <property type="match status" value="1"/>
</dbReference>
<comment type="similarity">
    <text evidence="3">Belongs to the class-II aminoacyl-tRNA synthetase family.</text>
</comment>
<keyword evidence="9" id="KW-0547">Nucleotide-binding</keyword>
<evidence type="ECO:0000256" key="5">
    <source>
        <dbReference type="ARBA" id="ARBA00017959"/>
    </source>
</evidence>
<accession>A0A5J6SS99</accession>
<dbReference type="Gene3D" id="2.40.30.130">
    <property type="match status" value="1"/>
</dbReference>
<keyword evidence="8" id="KW-0479">Metal-binding</keyword>
<dbReference type="GO" id="GO:0005737">
    <property type="term" value="C:cytoplasm"/>
    <property type="evidence" value="ECO:0007669"/>
    <property type="project" value="UniProtKB-SubCell"/>
</dbReference>
<dbReference type="InterPro" id="IPR009000">
    <property type="entry name" value="Transl_B-barrel_sf"/>
</dbReference>
<dbReference type="Proteomes" id="UP000325517">
    <property type="component" value="Chromosome"/>
</dbReference>
<keyword evidence="13" id="KW-0648">Protein biosynthesis</keyword>
<dbReference type="OrthoDB" id="9812949at2"/>
<name>A0A5J6SS99_9BACI</name>
<dbReference type="RefSeq" id="WP_151701789.1">
    <property type="nucleotide sequence ID" value="NZ_CP031223.1"/>
</dbReference>
<comment type="cofactor">
    <cofactor evidence="1">
        <name>Zn(2+)</name>
        <dbReference type="ChEBI" id="CHEBI:29105"/>
    </cofactor>
</comment>
<comment type="subcellular location">
    <subcellularLocation>
        <location evidence="2">Cytoplasm</location>
    </subcellularLocation>
</comment>
<dbReference type="GO" id="GO:0004813">
    <property type="term" value="F:alanine-tRNA ligase activity"/>
    <property type="evidence" value="ECO:0007669"/>
    <property type="project" value="UniProtKB-EC"/>
</dbReference>
<protein>
    <recommendedName>
        <fullName evidence="5">Alanine--tRNA ligase</fullName>
        <ecNumber evidence="4">6.1.1.7</ecNumber>
    </recommendedName>
    <alternativeName>
        <fullName evidence="15">Alanyl-tRNA synthetase</fullName>
    </alternativeName>
</protein>
<dbReference type="PROSITE" id="PS50860">
    <property type="entry name" value="AA_TRNA_LIGASE_II_ALA"/>
    <property type="match status" value="1"/>
</dbReference>
<dbReference type="GO" id="GO:0006419">
    <property type="term" value="P:alanyl-tRNA aminoacylation"/>
    <property type="evidence" value="ECO:0007669"/>
    <property type="project" value="InterPro"/>
</dbReference>
<organism evidence="18 19">
    <name type="scientific">Psychrobacillus glaciei</name>
    <dbReference type="NCBI Taxonomy" id="2283160"/>
    <lineage>
        <taxon>Bacteria</taxon>
        <taxon>Bacillati</taxon>
        <taxon>Bacillota</taxon>
        <taxon>Bacilli</taxon>
        <taxon>Bacillales</taxon>
        <taxon>Bacillaceae</taxon>
        <taxon>Psychrobacillus</taxon>
    </lineage>
</organism>
<dbReference type="InterPro" id="IPR018163">
    <property type="entry name" value="Thr/Ala-tRNA-synth_IIc_edit"/>
</dbReference>
<dbReference type="KEGG" id="psyo:PB01_20165"/>
<evidence type="ECO:0000256" key="16">
    <source>
        <dbReference type="SAM" id="Coils"/>
    </source>
</evidence>
<dbReference type="Pfam" id="PF02272">
    <property type="entry name" value="DHHA1"/>
    <property type="match status" value="1"/>
</dbReference>
<feature type="coiled-coil region" evidence="16">
    <location>
        <begin position="249"/>
        <end position="283"/>
    </location>
</feature>
<dbReference type="Gene3D" id="3.10.310.40">
    <property type="match status" value="1"/>
</dbReference>
<evidence type="ECO:0000256" key="12">
    <source>
        <dbReference type="ARBA" id="ARBA00022884"/>
    </source>
</evidence>
<keyword evidence="10" id="KW-0862">Zinc</keyword>
<dbReference type="Pfam" id="PF01411">
    <property type="entry name" value="tRNA-synt_2c"/>
    <property type="match status" value="1"/>
</dbReference>
<sequence length="391" mass="43838">MTNKLYYEDPYIQTFSAKILKQTQDYVVLSETAFYPTGGGQPNDSGTLNGIAVTNVELIEGEIRHHLATSLLANTEYVEGAIDWKRRFDHMQQHAGQHILSAAFDNLFGFKTVSFHLGKNSSTIDLDVNEISAHQLAEVEALANEIILENHPIETKWITEEELAQYKLRKPTKVKEDIRLVIIPNFDYNACGGTHPKTTGQVGLIKILQMEKQKQNIRVEFVCGARVITHLQRKHTIITNLINSLSSPEEKLEDAVHTLLNNVKMQEKQISNLNGLLLQYEANELIRNTKGTILTANFQNRTIQELQKLAKLITTESIETLCILVSQNEDRIQIVAARGSSVNQNMKELIEKILPLINGKGGGNNTIAQGGGENRISTEQLLQKSLEYITA</sequence>
<evidence type="ECO:0000313" key="19">
    <source>
        <dbReference type="Proteomes" id="UP000325517"/>
    </source>
</evidence>
<evidence type="ECO:0000259" key="17">
    <source>
        <dbReference type="PROSITE" id="PS50860"/>
    </source>
</evidence>
<gene>
    <name evidence="18" type="ORF">PB01_20165</name>
</gene>
<evidence type="ECO:0000256" key="11">
    <source>
        <dbReference type="ARBA" id="ARBA00022840"/>
    </source>
</evidence>
<evidence type="ECO:0000256" key="2">
    <source>
        <dbReference type="ARBA" id="ARBA00004496"/>
    </source>
</evidence>
<dbReference type="InterPro" id="IPR018164">
    <property type="entry name" value="Ala-tRNA-synth_IIc_N"/>
</dbReference>
<evidence type="ECO:0000256" key="13">
    <source>
        <dbReference type="ARBA" id="ARBA00022917"/>
    </source>
</evidence>
<dbReference type="GO" id="GO:0000049">
    <property type="term" value="F:tRNA binding"/>
    <property type="evidence" value="ECO:0007669"/>
    <property type="project" value="UniProtKB-KW"/>
</dbReference>
<evidence type="ECO:0000256" key="15">
    <source>
        <dbReference type="ARBA" id="ARBA00032577"/>
    </source>
</evidence>
<dbReference type="InterPro" id="IPR051335">
    <property type="entry name" value="Alanyl-tRNA_Editing_Enzymes"/>
</dbReference>
<evidence type="ECO:0000256" key="4">
    <source>
        <dbReference type="ARBA" id="ARBA00013168"/>
    </source>
</evidence>
<reference evidence="18 19" key="1">
    <citation type="submission" date="2018-07" db="EMBL/GenBank/DDBJ databases">
        <title>Complete genome sequence of Psychrobacillus sp. PB01, isolated from iceberg, and comparative genome analysis of Psychrobacillus strains.</title>
        <authorList>
            <person name="Lee P.C."/>
        </authorList>
    </citation>
    <scope>NUCLEOTIDE SEQUENCE [LARGE SCALE GENOMIC DNA]</scope>
    <source>
        <strain evidence="18 19">PB01</strain>
    </source>
</reference>